<dbReference type="InterPro" id="IPR058240">
    <property type="entry name" value="rSAM_sf"/>
</dbReference>
<feature type="domain" description="Radical SAM core" evidence="7">
    <location>
        <begin position="158"/>
        <end position="397"/>
    </location>
</feature>
<evidence type="ECO:0000313" key="8">
    <source>
        <dbReference type="EMBL" id="QQP85614.1"/>
    </source>
</evidence>
<evidence type="ECO:0000259" key="6">
    <source>
        <dbReference type="PROSITE" id="PS51332"/>
    </source>
</evidence>
<dbReference type="Gene3D" id="3.80.30.20">
    <property type="entry name" value="tm_1862 like domain"/>
    <property type="match status" value="1"/>
</dbReference>
<dbReference type="Pfam" id="PF13311">
    <property type="entry name" value="DUF4080"/>
    <property type="match status" value="1"/>
</dbReference>
<dbReference type="InterPro" id="IPR006158">
    <property type="entry name" value="Cobalamin-bd"/>
</dbReference>
<organism evidence="8 9">
    <name type="scientific">Entomomonas asaccharolytica</name>
    <dbReference type="NCBI Taxonomy" id="2785331"/>
    <lineage>
        <taxon>Bacteria</taxon>
        <taxon>Pseudomonadati</taxon>
        <taxon>Pseudomonadota</taxon>
        <taxon>Gammaproteobacteria</taxon>
        <taxon>Pseudomonadales</taxon>
        <taxon>Pseudomonadaceae</taxon>
        <taxon>Entomomonas</taxon>
    </lineage>
</organism>
<dbReference type="SUPFAM" id="SSF102114">
    <property type="entry name" value="Radical SAM enzymes"/>
    <property type="match status" value="1"/>
</dbReference>
<dbReference type="Pfam" id="PF02310">
    <property type="entry name" value="B12-binding"/>
    <property type="match status" value="1"/>
</dbReference>
<dbReference type="GO" id="GO:0003824">
    <property type="term" value="F:catalytic activity"/>
    <property type="evidence" value="ECO:0007669"/>
    <property type="project" value="InterPro"/>
</dbReference>
<keyword evidence="4" id="KW-0408">Iron</keyword>
<dbReference type="EMBL" id="CP067393">
    <property type="protein sequence ID" value="QQP85614.1"/>
    <property type="molecule type" value="Genomic_DNA"/>
</dbReference>
<dbReference type="GO" id="GO:0051536">
    <property type="term" value="F:iron-sulfur cluster binding"/>
    <property type="evidence" value="ECO:0007669"/>
    <property type="project" value="UniProtKB-KW"/>
</dbReference>
<keyword evidence="3" id="KW-0479">Metal-binding</keyword>
<keyword evidence="5" id="KW-0411">Iron-sulfur</keyword>
<evidence type="ECO:0000313" key="9">
    <source>
        <dbReference type="Proteomes" id="UP000595278"/>
    </source>
</evidence>
<dbReference type="PROSITE" id="PS51332">
    <property type="entry name" value="B12_BINDING"/>
    <property type="match status" value="1"/>
</dbReference>
<dbReference type="AlphaFoldDB" id="A0A974NFM5"/>
<keyword evidence="2" id="KW-0949">S-adenosyl-L-methionine</keyword>
<keyword evidence="9" id="KW-1185">Reference proteome</keyword>
<dbReference type="SMART" id="SM00729">
    <property type="entry name" value="Elp3"/>
    <property type="match status" value="1"/>
</dbReference>
<dbReference type="InterPro" id="IPR023404">
    <property type="entry name" value="rSAM_horseshoe"/>
</dbReference>
<evidence type="ECO:0000256" key="1">
    <source>
        <dbReference type="ARBA" id="ARBA00001966"/>
    </source>
</evidence>
<dbReference type="GO" id="GO:0005829">
    <property type="term" value="C:cytosol"/>
    <property type="evidence" value="ECO:0007669"/>
    <property type="project" value="TreeGrafter"/>
</dbReference>
<dbReference type="RefSeq" id="WP_201092410.1">
    <property type="nucleotide sequence ID" value="NZ_CP067393.1"/>
</dbReference>
<dbReference type="PROSITE" id="PS51918">
    <property type="entry name" value="RADICAL_SAM"/>
    <property type="match status" value="1"/>
</dbReference>
<dbReference type="InterPro" id="IPR007197">
    <property type="entry name" value="rSAM"/>
</dbReference>
<reference evidence="8 9" key="1">
    <citation type="submission" date="2021-01" db="EMBL/GenBank/DDBJ databases">
        <title>Entomomonas sp. F2A isolated from a house cricket (Acheta domesticus).</title>
        <authorList>
            <person name="Spergser J."/>
            <person name="Busse H.-J."/>
        </authorList>
    </citation>
    <scope>NUCLEOTIDE SEQUENCE [LARGE SCALE GENOMIC DNA]</scope>
    <source>
        <strain evidence="8 9">F2A</strain>
    </source>
</reference>
<evidence type="ECO:0000256" key="2">
    <source>
        <dbReference type="ARBA" id="ARBA00022691"/>
    </source>
</evidence>
<dbReference type="Proteomes" id="UP000595278">
    <property type="component" value="Chromosome"/>
</dbReference>
<evidence type="ECO:0000256" key="4">
    <source>
        <dbReference type="ARBA" id="ARBA00023004"/>
    </source>
</evidence>
<feature type="domain" description="B12-binding" evidence="6">
    <location>
        <begin position="1"/>
        <end position="133"/>
    </location>
</feature>
<sequence length="511" mass="59801">MSILLTTLNARFAHASLALRYLYANMHELQQQTEIVEFTIQQNVEDILEKIIEKQPAIIGFSVYIWNIIETTQLVAELKVLRPEITIIIGGPEVSYEYEHTAIYQTADYLIKGWGDISFYQLCHKLLNQQIIPEKAIQGIQEKLENIILPYDYYTEHDIKHRTIYVEASRGCPFKCEFCLSSLDKTAWTFPLQAFLQQMDKLYQRGLRQFKFIDRTFNLKKEFTTRILKFFLDKISDNPNEPLFLHFELVPDHLPDELKQLILLFPEGSLQFEIGIQTLNPTTQALISRKTNLQKAQENIRWLSTKTTVHLHVDLIAGLPAETLEEFGKGFNELWSWQPQEIQLGILKRLKGTPIIRHTEFYNYKYSLTPPYSVLENKDMAFETLNHIKRIAKFWDLIANSGRFKNTLPLLLRDDAFNAISDFSHWAFPKVNQTHGIALDKLLALVFDYLNEHTDHSLEIIQQTMQQDFIRIGTHGWPRFLGDPPDNWKEHLISKTKQKTLPKRQQQHSTN</sequence>
<evidence type="ECO:0000256" key="3">
    <source>
        <dbReference type="ARBA" id="ARBA00022723"/>
    </source>
</evidence>
<dbReference type="InterPro" id="IPR036724">
    <property type="entry name" value="Cobalamin-bd_sf"/>
</dbReference>
<evidence type="ECO:0000259" key="7">
    <source>
        <dbReference type="PROSITE" id="PS51918"/>
    </source>
</evidence>
<accession>A0A974NFM5</accession>
<dbReference type="KEGG" id="eaz:JHT90_14795"/>
<proteinExistence type="predicted"/>
<dbReference type="GO" id="GO:0046872">
    <property type="term" value="F:metal ion binding"/>
    <property type="evidence" value="ECO:0007669"/>
    <property type="project" value="UniProtKB-KW"/>
</dbReference>
<dbReference type="PANTHER" id="PTHR43409">
    <property type="entry name" value="ANAEROBIC MAGNESIUM-PROTOPORPHYRIN IX MONOMETHYL ESTER CYCLASE-RELATED"/>
    <property type="match status" value="1"/>
</dbReference>
<dbReference type="PANTHER" id="PTHR43409:SF16">
    <property type="entry name" value="SLR0320 PROTEIN"/>
    <property type="match status" value="1"/>
</dbReference>
<dbReference type="SUPFAM" id="SSF52242">
    <property type="entry name" value="Cobalamin (vitamin B12)-binding domain"/>
    <property type="match status" value="1"/>
</dbReference>
<dbReference type="InterPro" id="IPR006638">
    <property type="entry name" value="Elp3/MiaA/NifB-like_rSAM"/>
</dbReference>
<comment type="cofactor">
    <cofactor evidence="1">
        <name>[4Fe-4S] cluster</name>
        <dbReference type="ChEBI" id="CHEBI:49883"/>
    </cofactor>
</comment>
<gene>
    <name evidence="8" type="ORF">JHT90_14795</name>
</gene>
<dbReference type="SFLD" id="SFLDG01082">
    <property type="entry name" value="B12-binding_domain_containing"/>
    <property type="match status" value="1"/>
</dbReference>
<protein>
    <submittedName>
        <fullName evidence="8">DUF4080 domain-containing protein</fullName>
    </submittedName>
</protein>
<dbReference type="GO" id="GO:0031419">
    <property type="term" value="F:cobalamin binding"/>
    <property type="evidence" value="ECO:0007669"/>
    <property type="project" value="InterPro"/>
</dbReference>
<evidence type="ECO:0000256" key="5">
    <source>
        <dbReference type="ARBA" id="ARBA00023014"/>
    </source>
</evidence>
<dbReference type="Pfam" id="PF04055">
    <property type="entry name" value="Radical_SAM"/>
    <property type="match status" value="1"/>
</dbReference>
<dbReference type="InterPro" id="IPR051198">
    <property type="entry name" value="BchE-like"/>
</dbReference>
<dbReference type="CDD" id="cd01335">
    <property type="entry name" value="Radical_SAM"/>
    <property type="match status" value="1"/>
</dbReference>
<dbReference type="Gene3D" id="3.40.50.280">
    <property type="entry name" value="Cobalamin-binding domain"/>
    <property type="match status" value="1"/>
</dbReference>
<dbReference type="SFLD" id="SFLDS00029">
    <property type="entry name" value="Radical_SAM"/>
    <property type="match status" value="1"/>
</dbReference>
<name>A0A974NFM5_9GAMM</name>
<dbReference type="InterPro" id="IPR025288">
    <property type="entry name" value="DUF4080"/>
</dbReference>